<evidence type="ECO:0000313" key="2">
    <source>
        <dbReference type="Proteomes" id="UP001178507"/>
    </source>
</evidence>
<feature type="non-terminal residue" evidence="1">
    <location>
        <position position="172"/>
    </location>
</feature>
<dbReference type="EMBL" id="CAUJNA010002917">
    <property type="protein sequence ID" value="CAJ1394694.1"/>
    <property type="molecule type" value="Genomic_DNA"/>
</dbReference>
<reference evidence="1" key="1">
    <citation type="submission" date="2023-08" db="EMBL/GenBank/DDBJ databases">
        <authorList>
            <person name="Chen Y."/>
            <person name="Shah S."/>
            <person name="Dougan E. K."/>
            <person name="Thang M."/>
            <person name="Chan C."/>
        </authorList>
    </citation>
    <scope>NUCLEOTIDE SEQUENCE</scope>
</reference>
<accession>A0AA36IWA3</accession>
<evidence type="ECO:0000313" key="1">
    <source>
        <dbReference type="EMBL" id="CAJ1394694.1"/>
    </source>
</evidence>
<feature type="non-terminal residue" evidence="1">
    <location>
        <position position="1"/>
    </location>
</feature>
<proteinExistence type="predicted"/>
<comment type="caution">
    <text evidence="1">The sequence shown here is derived from an EMBL/GenBank/DDBJ whole genome shotgun (WGS) entry which is preliminary data.</text>
</comment>
<sequence length="172" mass="18851">VQIPVENGRALLADGRAEVLKRQRWWLDFLAWFDDRIRQDSGKSPDERLFTSSVDPPLGELITALLIAGGDVSLAAAHRLLQHFAQIMASGIWAFAISTPSSKSKKAHALFDRAVLCKALALVQQGQHPSLEAACKKMDLGRAAPPTIHKDYTSAYCARISAEVKGQANYLQ</sequence>
<organism evidence="1 2">
    <name type="scientific">Effrenium voratum</name>
    <dbReference type="NCBI Taxonomy" id="2562239"/>
    <lineage>
        <taxon>Eukaryota</taxon>
        <taxon>Sar</taxon>
        <taxon>Alveolata</taxon>
        <taxon>Dinophyceae</taxon>
        <taxon>Suessiales</taxon>
        <taxon>Symbiodiniaceae</taxon>
        <taxon>Effrenium</taxon>
    </lineage>
</organism>
<keyword evidence="2" id="KW-1185">Reference proteome</keyword>
<gene>
    <name evidence="1" type="ORF">EVOR1521_LOCUS19300</name>
</gene>
<dbReference type="AlphaFoldDB" id="A0AA36IWA3"/>
<name>A0AA36IWA3_9DINO</name>
<protein>
    <submittedName>
        <fullName evidence="1">Uncharacterized protein</fullName>
    </submittedName>
</protein>
<dbReference type="Proteomes" id="UP001178507">
    <property type="component" value="Unassembled WGS sequence"/>
</dbReference>